<evidence type="ECO:0000256" key="1">
    <source>
        <dbReference type="SAM" id="Phobius"/>
    </source>
</evidence>
<keyword evidence="1" id="KW-0812">Transmembrane</keyword>
<protein>
    <submittedName>
        <fullName evidence="2">Uncharacterized protein</fullName>
    </submittedName>
</protein>
<dbReference type="SUPFAM" id="SSF81321">
    <property type="entry name" value="Family A G protein-coupled receptor-like"/>
    <property type="match status" value="1"/>
</dbReference>
<dbReference type="PANTHER" id="PTHR45698:SF1">
    <property type="entry name" value="TRACE AMINE-ASSOCIATED RECEPTOR 13C-LIKE"/>
    <property type="match status" value="1"/>
</dbReference>
<dbReference type="PANTHER" id="PTHR45698">
    <property type="entry name" value="TRACE AMINE-ASSOCIATED RECEPTOR 19N-RELATED"/>
    <property type="match status" value="1"/>
</dbReference>
<dbReference type="EMBL" id="JAODUO010000944">
    <property type="protein sequence ID" value="KAK2172623.1"/>
    <property type="molecule type" value="Genomic_DNA"/>
</dbReference>
<comment type="caution">
    <text evidence="2">The sequence shown here is derived from an EMBL/GenBank/DDBJ whole genome shotgun (WGS) entry which is preliminary data.</text>
</comment>
<dbReference type="Gene3D" id="1.20.1070.10">
    <property type="entry name" value="Rhodopsin 7-helix transmembrane proteins"/>
    <property type="match status" value="1"/>
</dbReference>
<proteinExistence type="predicted"/>
<feature type="transmembrane region" description="Helical" evidence="1">
    <location>
        <begin position="24"/>
        <end position="46"/>
    </location>
</feature>
<dbReference type="AlphaFoldDB" id="A0AAD9KJA4"/>
<name>A0AAD9KJA4_RIDPI</name>
<sequence>MCNSWNQFLFLSFNFGYHLDYKSAFYNFTVIAMFTNSCINPFIYALKYEIFQKEFRKIFFKCETTTSNDTTS</sequence>
<evidence type="ECO:0000313" key="3">
    <source>
        <dbReference type="Proteomes" id="UP001209878"/>
    </source>
</evidence>
<evidence type="ECO:0000313" key="2">
    <source>
        <dbReference type="EMBL" id="KAK2172623.1"/>
    </source>
</evidence>
<reference evidence="2" key="1">
    <citation type="journal article" date="2023" name="Mol. Biol. Evol.">
        <title>Third-Generation Sequencing Reveals the Adaptive Role of the Epigenome in Three Deep-Sea Polychaetes.</title>
        <authorList>
            <person name="Perez M."/>
            <person name="Aroh O."/>
            <person name="Sun Y."/>
            <person name="Lan Y."/>
            <person name="Juniper S.K."/>
            <person name="Young C.R."/>
            <person name="Angers B."/>
            <person name="Qian P.Y."/>
        </authorList>
    </citation>
    <scope>NUCLEOTIDE SEQUENCE</scope>
    <source>
        <strain evidence="2">R07B-5</strain>
    </source>
</reference>
<accession>A0AAD9KJA4</accession>
<keyword evidence="3" id="KW-1185">Reference proteome</keyword>
<organism evidence="2 3">
    <name type="scientific">Ridgeia piscesae</name>
    <name type="common">Tubeworm</name>
    <dbReference type="NCBI Taxonomy" id="27915"/>
    <lineage>
        <taxon>Eukaryota</taxon>
        <taxon>Metazoa</taxon>
        <taxon>Spiralia</taxon>
        <taxon>Lophotrochozoa</taxon>
        <taxon>Annelida</taxon>
        <taxon>Polychaeta</taxon>
        <taxon>Sedentaria</taxon>
        <taxon>Canalipalpata</taxon>
        <taxon>Sabellida</taxon>
        <taxon>Siboglinidae</taxon>
        <taxon>Ridgeia</taxon>
    </lineage>
</organism>
<dbReference type="Proteomes" id="UP001209878">
    <property type="component" value="Unassembled WGS sequence"/>
</dbReference>
<keyword evidence="1" id="KW-1133">Transmembrane helix</keyword>
<keyword evidence="1" id="KW-0472">Membrane</keyword>
<gene>
    <name evidence="2" type="ORF">NP493_945g00010</name>
</gene>